<keyword evidence="3 6" id="KW-0812">Transmembrane</keyword>
<reference evidence="7 8" key="1">
    <citation type="submission" date="2018-03" db="EMBL/GenBank/DDBJ databases">
        <title>Mesoflavibacter sp. HG37 and Mesoflavibacter sp. HG96 sp.nov., two marine bacteria isolated from seawater of Western Pacific Ocean.</title>
        <authorList>
            <person name="Cheng H."/>
            <person name="Wu Y.-H."/>
            <person name="Guo L.-L."/>
            <person name="Xu X.-W."/>
        </authorList>
    </citation>
    <scope>NUCLEOTIDE SEQUENCE [LARGE SCALE GENOMIC DNA]</scope>
    <source>
        <strain evidence="7 8">KCTC 42117</strain>
    </source>
</reference>
<dbReference type="Proteomes" id="UP000238430">
    <property type="component" value="Unassembled WGS sequence"/>
</dbReference>
<evidence type="ECO:0000256" key="3">
    <source>
        <dbReference type="ARBA" id="ARBA00022692"/>
    </source>
</evidence>
<keyword evidence="2" id="KW-1003">Cell membrane</keyword>
<feature type="transmembrane region" description="Helical" evidence="6">
    <location>
        <begin position="161"/>
        <end position="183"/>
    </location>
</feature>
<dbReference type="GO" id="GO:0005886">
    <property type="term" value="C:plasma membrane"/>
    <property type="evidence" value="ECO:0007669"/>
    <property type="project" value="UniProtKB-SubCell"/>
</dbReference>
<feature type="transmembrane region" description="Helical" evidence="6">
    <location>
        <begin position="189"/>
        <end position="206"/>
    </location>
</feature>
<feature type="transmembrane region" description="Helical" evidence="6">
    <location>
        <begin position="402"/>
        <end position="420"/>
    </location>
</feature>
<feature type="transmembrane region" description="Helical" evidence="6">
    <location>
        <begin position="427"/>
        <end position="445"/>
    </location>
</feature>
<comment type="caution">
    <text evidence="7">The sequence shown here is derived from an EMBL/GenBank/DDBJ whole genome shotgun (WGS) entry which is preliminary data.</text>
</comment>
<feature type="transmembrane region" description="Helical" evidence="6">
    <location>
        <begin position="97"/>
        <end position="116"/>
    </location>
</feature>
<keyword evidence="4 6" id="KW-1133">Transmembrane helix</keyword>
<feature type="transmembrane region" description="Helical" evidence="6">
    <location>
        <begin position="250"/>
        <end position="273"/>
    </location>
</feature>
<evidence type="ECO:0000313" key="7">
    <source>
        <dbReference type="EMBL" id="PSG87186.1"/>
    </source>
</evidence>
<protein>
    <recommendedName>
        <fullName evidence="9">Polysaccharide biosynthesis protein C-terminal domain-containing protein</fullName>
    </recommendedName>
</protein>
<evidence type="ECO:0000256" key="1">
    <source>
        <dbReference type="ARBA" id="ARBA00004651"/>
    </source>
</evidence>
<dbReference type="PANTHER" id="PTHR30250:SF11">
    <property type="entry name" value="O-ANTIGEN TRANSPORTER-RELATED"/>
    <property type="match status" value="1"/>
</dbReference>
<name>A0A2T1N6G5_9FLAO</name>
<dbReference type="OrthoDB" id="824226at2"/>
<feature type="transmembrane region" description="Helical" evidence="6">
    <location>
        <begin position="451"/>
        <end position="468"/>
    </location>
</feature>
<evidence type="ECO:0000256" key="6">
    <source>
        <dbReference type="SAM" id="Phobius"/>
    </source>
</evidence>
<feature type="transmembrane region" description="Helical" evidence="6">
    <location>
        <begin position="131"/>
        <end position="149"/>
    </location>
</feature>
<sequence length="484" mass="55947">MSSNQDTISDINTKTKSGFLWILVINILAAPVQFLISLTLGRISPELLGKYGFLEILLNLVITIGMFGGPNLMIKYIPSLKVKEIPFFISKYIKQSLLLLLGVFSIIWFLDVFKLIDLGGLLGDNTPPVSMYKWIVLWSVLYLTYYILNSSQSAILQLKDFAIASKLYFFLLFFFLIIFYYLGVKSWHLIFYSSTVAIVFCIIFILSKNFKSFLIFNTKEYSFPSGFWRYSITMYLSTFLTFLYEKLDQIIILMVFDLKFLGIYFGIMKVAFISKLIPQIINRGLISSLSNLIHLNAIDEIRVYYRKIISANYLICTLISIVLIVFSNFILELFGSVFADYKLILLLFIITAFIDFYETLNTNILILKGEDKKVFINTVFKNISFLVSAYFLLPIFNLEGLVLSRIISLIIGVIYTRYNLNKVSYHFNYSIKTLVLIVLIILLYMISSYSVTYKIIFSLTSIIIVTLMNKKDIVNILKNIPIWK</sequence>
<dbReference type="RefSeq" id="WP_106680742.1">
    <property type="nucleotide sequence ID" value="NZ_PXOT01000027.1"/>
</dbReference>
<dbReference type="InterPro" id="IPR050833">
    <property type="entry name" value="Poly_Biosynth_Transport"/>
</dbReference>
<evidence type="ECO:0008006" key="9">
    <source>
        <dbReference type="Google" id="ProtNLM"/>
    </source>
</evidence>
<dbReference type="EMBL" id="PXOT01000027">
    <property type="protein sequence ID" value="PSG87186.1"/>
    <property type="molecule type" value="Genomic_DNA"/>
</dbReference>
<comment type="subcellular location">
    <subcellularLocation>
        <location evidence="1">Cell membrane</location>
        <topology evidence="1">Multi-pass membrane protein</topology>
    </subcellularLocation>
</comment>
<gene>
    <name evidence="7" type="ORF">C7H61_13850</name>
</gene>
<proteinExistence type="predicted"/>
<keyword evidence="8" id="KW-1185">Reference proteome</keyword>
<feature type="transmembrane region" description="Helical" evidence="6">
    <location>
        <begin position="56"/>
        <end position="77"/>
    </location>
</feature>
<feature type="transmembrane region" description="Helical" evidence="6">
    <location>
        <begin position="311"/>
        <end position="331"/>
    </location>
</feature>
<evidence type="ECO:0000256" key="5">
    <source>
        <dbReference type="ARBA" id="ARBA00023136"/>
    </source>
</evidence>
<evidence type="ECO:0000256" key="2">
    <source>
        <dbReference type="ARBA" id="ARBA00022475"/>
    </source>
</evidence>
<feature type="transmembrane region" description="Helical" evidence="6">
    <location>
        <begin position="227"/>
        <end position="244"/>
    </location>
</feature>
<feature type="transmembrane region" description="Helical" evidence="6">
    <location>
        <begin position="379"/>
        <end position="396"/>
    </location>
</feature>
<dbReference type="PANTHER" id="PTHR30250">
    <property type="entry name" value="PST FAMILY PREDICTED COLANIC ACID TRANSPORTER"/>
    <property type="match status" value="1"/>
</dbReference>
<evidence type="ECO:0000313" key="8">
    <source>
        <dbReference type="Proteomes" id="UP000238430"/>
    </source>
</evidence>
<feature type="transmembrane region" description="Helical" evidence="6">
    <location>
        <begin position="343"/>
        <end position="367"/>
    </location>
</feature>
<dbReference type="AlphaFoldDB" id="A0A2T1N6G5"/>
<accession>A0A2T1N6G5</accession>
<keyword evidence="5 6" id="KW-0472">Membrane</keyword>
<feature type="transmembrane region" description="Helical" evidence="6">
    <location>
        <begin position="18"/>
        <end position="36"/>
    </location>
</feature>
<evidence type="ECO:0000256" key="4">
    <source>
        <dbReference type="ARBA" id="ARBA00022989"/>
    </source>
</evidence>
<organism evidence="7 8">
    <name type="scientific">Mesoflavibacter zeaxanthinifaciens subsp. sabulilitoris</name>
    <dbReference type="NCBI Taxonomy" id="1520893"/>
    <lineage>
        <taxon>Bacteria</taxon>
        <taxon>Pseudomonadati</taxon>
        <taxon>Bacteroidota</taxon>
        <taxon>Flavobacteriia</taxon>
        <taxon>Flavobacteriales</taxon>
        <taxon>Flavobacteriaceae</taxon>
        <taxon>Mesoflavibacter</taxon>
    </lineage>
</organism>